<accession>A0A3B1CYY3</accession>
<sequence length="499" mass="57272">MKISILNPSFGDDFVRVARWAAKSRGRVQRHPEYLLTAAQVLIDAGHDVQFVEAAARNFTPEESYKIVEDFSPDLLLLHATTPSIYNDIEQAKEIKNRMHCKVAFVGQHASAEPENTFEIGQGIVDYILRGEYDFTLRDLADGMDTNKILGMSWWDGAQVVHNPNRLPLDVNELPFPAWQLIEPEWYPDGGKKFPFLTLMTGRGCNNGCTFCRDPQLMYGYKLRNRTAQKVVDEMEYDLKVHPQVREIMFETDTFAADPQHVKNVCNEIMKRGLHKKISWSCNMRVDTNLDVLDLMRESGCRMLMTGFEFGYDDGLKAINKGGVSVAMARKYAHRAHDLGFTIHGCFMIGAPGETKETAQQTIDFAKSLPMDTMQITGMACYPGTSLYRWAKENEFIRANDWRDWLTSAREQKTLLNYPQLSSEEIDQYIDKGLKEFYLRPKQMWQMLISIRSLGDLLRKLHGFKAFIDYFIQKFSKKKPSSELTKIKTSDTIQPVCSK</sequence>
<dbReference type="GO" id="GO:0005829">
    <property type="term" value="C:cytosol"/>
    <property type="evidence" value="ECO:0007669"/>
    <property type="project" value="TreeGrafter"/>
</dbReference>
<dbReference type="GO" id="GO:0046872">
    <property type="term" value="F:metal ion binding"/>
    <property type="evidence" value="ECO:0007669"/>
    <property type="project" value="UniProtKB-KW"/>
</dbReference>
<dbReference type="InterPro" id="IPR007197">
    <property type="entry name" value="rSAM"/>
</dbReference>
<evidence type="ECO:0000259" key="6">
    <source>
        <dbReference type="PROSITE" id="PS51332"/>
    </source>
</evidence>
<dbReference type="PROSITE" id="PS51918">
    <property type="entry name" value="RADICAL_SAM"/>
    <property type="match status" value="1"/>
</dbReference>
<feature type="domain" description="Radical SAM core" evidence="7">
    <location>
        <begin position="189"/>
        <end position="416"/>
    </location>
</feature>
<dbReference type="InterPro" id="IPR058240">
    <property type="entry name" value="rSAM_sf"/>
</dbReference>
<organism evidence="8">
    <name type="scientific">hydrothermal vent metagenome</name>
    <dbReference type="NCBI Taxonomy" id="652676"/>
    <lineage>
        <taxon>unclassified sequences</taxon>
        <taxon>metagenomes</taxon>
        <taxon>ecological metagenomes</taxon>
    </lineage>
</organism>
<proteinExistence type="predicted"/>
<evidence type="ECO:0000256" key="4">
    <source>
        <dbReference type="ARBA" id="ARBA00023004"/>
    </source>
</evidence>
<keyword evidence="5" id="KW-0411">Iron-sulfur</keyword>
<reference evidence="8" key="1">
    <citation type="submission" date="2018-06" db="EMBL/GenBank/DDBJ databases">
        <authorList>
            <person name="Zhirakovskaya E."/>
        </authorList>
    </citation>
    <scope>NUCLEOTIDE SEQUENCE</scope>
</reference>
<protein>
    <submittedName>
        <fullName evidence="8">Uncharacterized protein</fullName>
    </submittedName>
</protein>
<evidence type="ECO:0000256" key="2">
    <source>
        <dbReference type="ARBA" id="ARBA00022691"/>
    </source>
</evidence>
<dbReference type="GO" id="GO:0031419">
    <property type="term" value="F:cobalamin binding"/>
    <property type="evidence" value="ECO:0007669"/>
    <property type="project" value="InterPro"/>
</dbReference>
<dbReference type="InterPro" id="IPR051198">
    <property type="entry name" value="BchE-like"/>
</dbReference>
<feature type="domain" description="B12-binding" evidence="6">
    <location>
        <begin position="16"/>
        <end position="151"/>
    </location>
</feature>
<dbReference type="InterPro" id="IPR034466">
    <property type="entry name" value="Methyltransferase_Class_B"/>
</dbReference>
<dbReference type="Gene3D" id="3.40.50.280">
    <property type="entry name" value="Cobalamin-binding domain"/>
    <property type="match status" value="1"/>
</dbReference>
<dbReference type="CDD" id="cd01335">
    <property type="entry name" value="Radical_SAM"/>
    <property type="match status" value="1"/>
</dbReference>
<dbReference type="SFLD" id="SFLDG01123">
    <property type="entry name" value="methyltransferase_(Class_B)"/>
    <property type="match status" value="1"/>
</dbReference>
<dbReference type="GO" id="GO:0051539">
    <property type="term" value="F:4 iron, 4 sulfur cluster binding"/>
    <property type="evidence" value="ECO:0007669"/>
    <property type="project" value="UniProtKB-KW"/>
</dbReference>
<keyword evidence="3" id="KW-0479">Metal-binding</keyword>
<comment type="cofactor">
    <cofactor evidence="1">
        <name>[4Fe-4S] cluster</name>
        <dbReference type="ChEBI" id="CHEBI:49883"/>
    </cofactor>
</comment>
<evidence type="ECO:0000256" key="5">
    <source>
        <dbReference type="ARBA" id="ARBA00023014"/>
    </source>
</evidence>
<evidence type="ECO:0000256" key="1">
    <source>
        <dbReference type="ARBA" id="ARBA00001966"/>
    </source>
</evidence>
<dbReference type="SMART" id="SM00729">
    <property type="entry name" value="Elp3"/>
    <property type="match status" value="1"/>
</dbReference>
<gene>
    <name evidence="8" type="ORF">MNBD_UNCLBAC01-1793</name>
</gene>
<dbReference type="InterPro" id="IPR006638">
    <property type="entry name" value="Elp3/MiaA/NifB-like_rSAM"/>
</dbReference>
<evidence type="ECO:0000313" key="8">
    <source>
        <dbReference type="EMBL" id="VAX35029.1"/>
    </source>
</evidence>
<keyword evidence="4" id="KW-0408">Iron</keyword>
<dbReference type="PROSITE" id="PS51332">
    <property type="entry name" value="B12_BINDING"/>
    <property type="match status" value="1"/>
</dbReference>
<dbReference type="GO" id="GO:0003824">
    <property type="term" value="F:catalytic activity"/>
    <property type="evidence" value="ECO:0007669"/>
    <property type="project" value="InterPro"/>
</dbReference>
<name>A0A3B1CYY3_9ZZZZ</name>
<keyword evidence="2" id="KW-0949">S-adenosyl-L-methionine</keyword>
<evidence type="ECO:0000259" key="7">
    <source>
        <dbReference type="PROSITE" id="PS51918"/>
    </source>
</evidence>
<evidence type="ECO:0000256" key="3">
    <source>
        <dbReference type="ARBA" id="ARBA00022723"/>
    </source>
</evidence>
<dbReference type="SFLD" id="SFLDG01082">
    <property type="entry name" value="B12-binding_domain_containing"/>
    <property type="match status" value="1"/>
</dbReference>
<dbReference type="SFLD" id="SFLDS00029">
    <property type="entry name" value="Radical_SAM"/>
    <property type="match status" value="1"/>
</dbReference>
<dbReference type="InterPro" id="IPR023404">
    <property type="entry name" value="rSAM_horseshoe"/>
</dbReference>
<dbReference type="PANTHER" id="PTHR43409:SF16">
    <property type="entry name" value="SLR0320 PROTEIN"/>
    <property type="match status" value="1"/>
</dbReference>
<dbReference type="Pfam" id="PF04055">
    <property type="entry name" value="Radical_SAM"/>
    <property type="match status" value="1"/>
</dbReference>
<dbReference type="PANTHER" id="PTHR43409">
    <property type="entry name" value="ANAEROBIC MAGNESIUM-PROTOPORPHYRIN IX MONOMETHYL ESTER CYCLASE-RELATED"/>
    <property type="match status" value="1"/>
</dbReference>
<dbReference type="Gene3D" id="3.80.30.20">
    <property type="entry name" value="tm_1862 like domain"/>
    <property type="match status" value="1"/>
</dbReference>
<dbReference type="EMBL" id="UOGJ01000024">
    <property type="protein sequence ID" value="VAX35029.1"/>
    <property type="molecule type" value="Genomic_DNA"/>
</dbReference>
<dbReference type="Pfam" id="PF02310">
    <property type="entry name" value="B12-binding"/>
    <property type="match status" value="1"/>
</dbReference>
<dbReference type="InterPro" id="IPR006158">
    <property type="entry name" value="Cobalamin-bd"/>
</dbReference>
<dbReference type="AlphaFoldDB" id="A0A3B1CYY3"/>
<dbReference type="SUPFAM" id="SSF102114">
    <property type="entry name" value="Radical SAM enzymes"/>
    <property type="match status" value="1"/>
</dbReference>